<accession>L0R5G5</accession>
<evidence type="ECO:0000259" key="4">
    <source>
        <dbReference type="PROSITE" id="PS52004"/>
    </source>
</evidence>
<dbReference type="Gene3D" id="3.40.47.10">
    <property type="match status" value="2"/>
</dbReference>
<organism evidence="5">
    <name type="scientific">Desulfamplus magnetovallimortis</name>
    <dbReference type="NCBI Taxonomy" id="1246637"/>
    <lineage>
        <taxon>Bacteria</taxon>
        <taxon>Pseudomonadati</taxon>
        <taxon>Thermodesulfobacteriota</taxon>
        <taxon>Desulfobacteria</taxon>
        <taxon>Desulfobacterales</taxon>
        <taxon>Desulfobacteraceae</taxon>
        <taxon>Desulfamplus</taxon>
    </lineage>
</organism>
<keyword evidence="2 3" id="KW-0808">Transferase</keyword>
<gene>
    <name evidence="5" type="ORF">DEMABW1_80159</name>
    <name evidence="6" type="ORF">MTBBW1_80159</name>
</gene>
<dbReference type="OrthoDB" id="9816204at2"/>
<proteinExistence type="inferred from homology"/>
<comment type="similarity">
    <text evidence="1 3">Belongs to the thiolase-like superfamily. Beta-ketoacyl-ACP synthases family.</text>
</comment>
<dbReference type="GO" id="GO:0006633">
    <property type="term" value="P:fatty acid biosynthetic process"/>
    <property type="evidence" value="ECO:0007669"/>
    <property type="project" value="TreeGrafter"/>
</dbReference>
<evidence type="ECO:0000256" key="1">
    <source>
        <dbReference type="ARBA" id="ARBA00008467"/>
    </source>
</evidence>
<reference evidence="5" key="1">
    <citation type="submission" date="2012-10" db="EMBL/GenBank/DDBJ databases">
        <authorList>
            <person name="Lefevre C."/>
        </authorList>
    </citation>
    <scope>NUCLEOTIDE SEQUENCE</scope>
    <source>
        <strain evidence="5">BW-1</strain>
    </source>
</reference>
<dbReference type="PROSITE" id="PS52004">
    <property type="entry name" value="KS3_2"/>
    <property type="match status" value="1"/>
</dbReference>
<dbReference type="Pfam" id="PF02801">
    <property type="entry name" value="Ketoacyl-synt_C"/>
    <property type="match status" value="1"/>
</dbReference>
<dbReference type="AlphaFoldDB" id="L0R5G5"/>
<dbReference type="PANTHER" id="PTHR11712:SF336">
    <property type="entry name" value="3-OXOACYL-[ACYL-CARRIER-PROTEIN] SYNTHASE, MITOCHONDRIAL"/>
    <property type="match status" value="1"/>
</dbReference>
<evidence type="ECO:0000256" key="2">
    <source>
        <dbReference type="ARBA" id="ARBA00022679"/>
    </source>
</evidence>
<feature type="domain" description="Ketosynthase family 3 (KS3)" evidence="4">
    <location>
        <begin position="1"/>
        <end position="383"/>
    </location>
</feature>
<reference evidence="6 7" key="3">
    <citation type="submission" date="2017-03" db="EMBL/GenBank/DDBJ databases">
        <authorList>
            <person name="Afonso C.L."/>
            <person name="Miller P.J."/>
            <person name="Scott M.A."/>
            <person name="Spackman E."/>
            <person name="Goraichik I."/>
            <person name="Dimitrov K.M."/>
            <person name="Suarez D.L."/>
            <person name="Swayne D.E."/>
        </authorList>
    </citation>
    <scope>NUCLEOTIDE SEQUENCE [LARGE SCALE GENOMIC DNA]</scope>
    <source>
        <strain evidence="6">PRJEB14757</strain>
    </source>
</reference>
<sequence>MIYARISHIDLLTPMGDTLEIFFRELVKGKSAIAPNNRFDCSAFRSQMAALVPGISPGDRRSSAGDGTSSADNKTSLAQMFEKLITRNAQLIPEDTRLIFAATVGEIDRLEKALLNCDSSGTGASTLLKTASWLGDALGLKKPPYVVSAACASASAAVERAKFLIQSGKEKDVLVASADCVSEFVFSGFSALMAIDKEGARPFDRDRSGLTPGEAAGIILLTADDVPSEEHFYVAGAASSSDANHMTGPSRDGSGLARAVENALRDAGLQPGEIDFIAGHGTGTRYNDGMELKAYKKIFSNPSPLFSIKGAVGHTMGNAGLLQLAVSVQAMKTGTTPPSTGISNLDKEAVGWVHSVALNKPSSNALVANAGFGGINSALIVARGRMCHENLAKTADYGEYPIKIRSEIQFICSHENEKMLEEYQSLRVEESILKSVKNFKKFDTYGKNLFLAAFKLITKTKGQKWEPSKTAILVVDRDGALDANTHYFNHYLENGRSMGSPNKFIYTLPTSICAEIGICFGISGALLYMSSTESDLYSFALNQAEDIVHTGHHDHIYLFVHDNDSIKAAFITLHPGAENES</sequence>
<dbReference type="Pfam" id="PF00109">
    <property type="entry name" value="ketoacyl-synt"/>
    <property type="match status" value="1"/>
</dbReference>
<dbReference type="InterPro" id="IPR000794">
    <property type="entry name" value="Beta-ketoacyl_synthase"/>
</dbReference>
<dbReference type="PANTHER" id="PTHR11712">
    <property type="entry name" value="POLYKETIDE SYNTHASE-RELATED"/>
    <property type="match status" value="1"/>
</dbReference>
<dbReference type="Proteomes" id="UP000191931">
    <property type="component" value="Unassembled WGS sequence"/>
</dbReference>
<evidence type="ECO:0000313" key="7">
    <source>
        <dbReference type="Proteomes" id="UP000191931"/>
    </source>
</evidence>
<dbReference type="STRING" id="1246637.MTBBW1_80159"/>
<dbReference type="InterPro" id="IPR014031">
    <property type="entry name" value="Ketoacyl_synth_C"/>
</dbReference>
<protein>
    <submittedName>
        <fullName evidence="5">Beta-ketoacyl synthase (Modular protein)</fullName>
    </submittedName>
</protein>
<dbReference type="GO" id="GO:0004315">
    <property type="term" value="F:3-oxoacyl-[acyl-carrier-protein] synthase activity"/>
    <property type="evidence" value="ECO:0007669"/>
    <property type="project" value="TreeGrafter"/>
</dbReference>
<evidence type="ECO:0000256" key="3">
    <source>
        <dbReference type="RuleBase" id="RU003694"/>
    </source>
</evidence>
<dbReference type="InterPro" id="IPR020841">
    <property type="entry name" value="PKS_Beta-ketoAc_synthase_dom"/>
</dbReference>
<dbReference type="EMBL" id="FWEV01000325">
    <property type="protein sequence ID" value="SLM32816.1"/>
    <property type="molecule type" value="Genomic_DNA"/>
</dbReference>
<dbReference type="SUPFAM" id="SSF53901">
    <property type="entry name" value="Thiolase-like"/>
    <property type="match status" value="2"/>
</dbReference>
<dbReference type="InterPro" id="IPR014030">
    <property type="entry name" value="Ketoacyl_synth_N"/>
</dbReference>
<dbReference type="RefSeq" id="WP_080798447.1">
    <property type="nucleotide sequence ID" value="NZ_LT828540.1"/>
</dbReference>
<name>L0R5G5_9BACT</name>
<reference evidence="5" key="2">
    <citation type="submission" date="2012-12" db="EMBL/GenBank/DDBJ databases">
        <title>Region harboring genes involved in magnetosome formation of Candidatus Desulfamplus magnetosmortis.</title>
        <authorList>
            <person name="Lefevre C.T."/>
            <person name="Bazylinski D.A."/>
        </authorList>
    </citation>
    <scope>NUCLEOTIDE SEQUENCE</scope>
    <source>
        <strain evidence="5">BW-1</strain>
    </source>
</reference>
<dbReference type="SMART" id="SM00825">
    <property type="entry name" value="PKS_KS"/>
    <property type="match status" value="1"/>
</dbReference>
<keyword evidence="7" id="KW-1185">Reference proteome</keyword>
<dbReference type="EMBL" id="HF547348">
    <property type="protein sequence ID" value="CCO06765.1"/>
    <property type="molecule type" value="Genomic_DNA"/>
</dbReference>
<dbReference type="InterPro" id="IPR016039">
    <property type="entry name" value="Thiolase-like"/>
</dbReference>
<evidence type="ECO:0000313" key="6">
    <source>
        <dbReference type="EMBL" id="SLM32816.1"/>
    </source>
</evidence>
<evidence type="ECO:0000313" key="5">
    <source>
        <dbReference type="EMBL" id="CCO06765.1"/>
    </source>
</evidence>